<dbReference type="PROSITE" id="PS51257">
    <property type="entry name" value="PROKAR_LIPOPROTEIN"/>
    <property type="match status" value="1"/>
</dbReference>
<dbReference type="RefSeq" id="WP_012827855.1">
    <property type="nucleotide sequence ID" value="NC_013440.1"/>
</dbReference>
<organism evidence="3 4">
    <name type="scientific">Haliangium ochraceum (strain DSM 14365 / JCM 11303 / SMP-2)</name>
    <dbReference type="NCBI Taxonomy" id="502025"/>
    <lineage>
        <taxon>Bacteria</taxon>
        <taxon>Pseudomonadati</taxon>
        <taxon>Myxococcota</taxon>
        <taxon>Polyangia</taxon>
        <taxon>Haliangiales</taxon>
        <taxon>Kofleriaceae</taxon>
        <taxon>Haliangium</taxon>
    </lineage>
</organism>
<dbReference type="CDD" id="cd08168">
    <property type="entry name" value="Cytochrom_C3"/>
    <property type="match status" value="1"/>
</dbReference>
<proteinExistence type="predicted"/>
<feature type="chain" id="PRO_5003010287" evidence="2">
    <location>
        <begin position="25"/>
        <end position="453"/>
    </location>
</feature>
<dbReference type="KEGG" id="hoh:Hoch_2718"/>
<evidence type="ECO:0000313" key="3">
    <source>
        <dbReference type="EMBL" id="ACY15247.1"/>
    </source>
</evidence>
<dbReference type="Proteomes" id="UP000001880">
    <property type="component" value="Chromosome"/>
</dbReference>
<gene>
    <name evidence="3" type="ordered locus">Hoch_2718</name>
</gene>
<dbReference type="STRING" id="502025.Hoch_2718"/>
<dbReference type="AlphaFoldDB" id="D0LN70"/>
<keyword evidence="1 2" id="KW-0732">Signal</keyword>
<evidence type="ECO:0000313" key="4">
    <source>
        <dbReference type="Proteomes" id="UP000001880"/>
    </source>
</evidence>
<dbReference type="InterPro" id="IPR036280">
    <property type="entry name" value="Multihaem_cyt_sf"/>
</dbReference>
<dbReference type="Gene3D" id="3.90.10.10">
    <property type="entry name" value="Cytochrome C3"/>
    <property type="match status" value="2"/>
</dbReference>
<feature type="signal peptide" evidence="2">
    <location>
        <begin position="1"/>
        <end position="24"/>
    </location>
</feature>
<dbReference type="InterPro" id="IPR051829">
    <property type="entry name" value="Multiheme_Cytochr_ET"/>
</dbReference>
<dbReference type="HOGENOM" id="CLU_596861_0_0_7"/>
<dbReference type="EMBL" id="CP001804">
    <property type="protein sequence ID" value="ACY15247.1"/>
    <property type="molecule type" value="Genomic_DNA"/>
</dbReference>
<dbReference type="OrthoDB" id="9783375at2"/>
<reference evidence="3 4" key="1">
    <citation type="journal article" date="2010" name="Stand. Genomic Sci.">
        <title>Complete genome sequence of Haliangium ochraceum type strain (SMP-2).</title>
        <authorList>
            <consortium name="US DOE Joint Genome Institute (JGI-PGF)"/>
            <person name="Ivanova N."/>
            <person name="Daum C."/>
            <person name="Lang E."/>
            <person name="Abt B."/>
            <person name="Kopitz M."/>
            <person name="Saunders E."/>
            <person name="Lapidus A."/>
            <person name="Lucas S."/>
            <person name="Glavina Del Rio T."/>
            <person name="Nolan M."/>
            <person name="Tice H."/>
            <person name="Copeland A."/>
            <person name="Cheng J.F."/>
            <person name="Chen F."/>
            <person name="Bruce D."/>
            <person name="Goodwin L."/>
            <person name="Pitluck S."/>
            <person name="Mavromatis K."/>
            <person name="Pati A."/>
            <person name="Mikhailova N."/>
            <person name="Chen A."/>
            <person name="Palaniappan K."/>
            <person name="Land M."/>
            <person name="Hauser L."/>
            <person name="Chang Y.J."/>
            <person name="Jeffries C.D."/>
            <person name="Detter J.C."/>
            <person name="Brettin T."/>
            <person name="Rohde M."/>
            <person name="Goker M."/>
            <person name="Bristow J."/>
            <person name="Markowitz V."/>
            <person name="Eisen J.A."/>
            <person name="Hugenholtz P."/>
            <person name="Kyrpides N.C."/>
            <person name="Klenk H.P."/>
        </authorList>
    </citation>
    <scope>NUCLEOTIDE SEQUENCE [LARGE SCALE GENOMIC DNA]</scope>
    <source>
        <strain evidence="4">DSM 14365 / CIP 107738 / JCM 11303 / AJ 13395 / SMP-2</strain>
    </source>
</reference>
<evidence type="ECO:0000256" key="2">
    <source>
        <dbReference type="SAM" id="SignalP"/>
    </source>
</evidence>
<dbReference type="SUPFAM" id="SSF48695">
    <property type="entry name" value="Multiheme cytochromes"/>
    <property type="match status" value="1"/>
</dbReference>
<name>D0LN70_HALO1</name>
<accession>D0LN70</accession>
<protein>
    <submittedName>
        <fullName evidence="3">Uncharacterized protein</fullName>
    </submittedName>
</protein>
<evidence type="ECO:0000256" key="1">
    <source>
        <dbReference type="ARBA" id="ARBA00022729"/>
    </source>
</evidence>
<keyword evidence="4" id="KW-1185">Reference proteome</keyword>
<sequence>MRRIPGAVIAVAVTLLAGVLTVSACRTPTPAPAPPPPELGRFPHAESAHQELACTECHALESVLRGEPARPGRREHEPCDREQCHRPAFLDQPGALCEVCHAAVSPALAGGSPLTPYPRERGRRVLASRFSHAQHLDAASMEAQVGFHLSCIDCHQRAGAAASENQSADEGAIPGAAAPGTMSLPGHAVCARCHAAEAAPAGSPQMPRCDTCHQARARDPDRHRQFIVGDLRFAHDSHELDRASKPIACRLCHPASAEVERIDSHPAPATATCVVCHDDTARTPARLRMQVCSTCHEEPRTLLDALPPRSHLPARQRPEDHTLAFRSDHAFAAETEPERCAQCHSLMSGNPRDMCDECHRITRPFDHRLTWRELDHGSEALARPERCATCHGTPYCVACHSRPPRSHRPISEWCKRHGMVASFRPGSCITCHQQQSCERCHGSDDPEDLRCSL</sequence>
<dbReference type="PANTHER" id="PTHR35038">
    <property type="entry name" value="DISSIMILATORY SULFITE REDUCTASE SIRA"/>
    <property type="match status" value="1"/>
</dbReference>